<feature type="region of interest" description="Disordered" evidence="1">
    <location>
        <begin position="1"/>
        <end position="38"/>
    </location>
</feature>
<feature type="region of interest" description="Disordered" evidence="1">
    <location>
        <begin position="123"/>
        <end position="150"/>
    </location>
</feature>
<reference evidence="5" key="2">
    <citation type="submission" date="2010-04" db="EMBL/GenBank/DDBJ databases">
        <title>Genome sequence of Salinibacter ruber M8.</title>
        <authorList>
            <consortium name="Genoscope"/>
        </authorList>
    </citation>
    <scope>NUCLEOTIDE SEQUENCE [LARGE SCALE GENOMIC DNA]</scope>
    <source>
        <strain evidence="5">M8</strain>
        <plasmid evidence="5">pSR61</plasmid>
    </source>
</reference>
<feature type="region of interest" description="Disordered" evidence="1">
    <location>
        <begin position="1725"/>
        <end position="1758"/>
    </location>
</feature>
<dbReference type="InterPro" id="IPR011889">
    <property type="entry name" value="Liste_lipo_26"/>
</dbReference>
<accession>D5H4E6</accession>
<feature type="compositionally biased region" description="Polar residues" evidence="1">
    <location>
        <begin position="1228"/>
        <end position="1241"/>
    </location>
</feature>
<dbReference type="InterPro" id="IPR036116">
    <property type="entry name" value="FN3_sf"/>
</dbReference>
<feature type="region of interest" description="Disordered" evidence="1">
    <location>
        <begin position="1677"/>
        <end position="1696"/>
    </location>
</feature>
<feature type="region of interest" description="Disordered" evidence="1">
    <location>
        <begin position="1926"/>
        <end position="1948"/>
    </location>
</feature>
<dbReference type="PATRIC" id="fig|761659.10.peg.3455"/>
<dbReference type="PROSITE" id="PS50853">
    <property type="entry name" value="FN3"/>
    <property type="match status" value="4"/>
</dbReference>
<feature type="domain" description="Fibronectin type-III" evidence="3">
    <location>
        <begin position="1637"/>
        <end position="1740"/>
    </location>
</feature>
<dbReference type="PROSITE" id="PS50093">
    <property type="entry name" value="PKD"/>
    <property type="match status" value="2"/>
</dbReference>
<feature type="region of interest" description="Disordered" evidence="1">
    <location>
        <begin position="1823"/>
        <end position="1843"/>
    </location>
</feature>
<evidence type="ECO:0000256" key="1">
    <source>
        <dbReference type="SAM" id="MobiDB-lite"/>
    </source>
</evidence>
<dbReference type="Gene3D" id="2.60.40.10">
    <property type="entry name" value="Immunoglobulins"/>
    <property type="match status" value="7"/>
</dbReference>
<dbReference type="InterPro" id="IPR000601">
    <property type="entry name" value="PKD_dom"/>
</dbReference>
<feature type="domain" description="PKD" evidence="2">
    <location>
        <begin position="84"/>
        <end position="153"/>
    </location>
</feature>
<dbReference type="HOGENOM" id="CLU_227916_0_0_10"/>
<dbReference type="Pfam" id="PF00041">
    <property type="entry name" value="fn3"/>
    <property type="match status" value="1"/>
</dbReference>
<evidence type="ECO:0000259" key="2">
    <source>
        <dbReference type="PROSITE" id="PS50093"/>
    </source>
</evidence>
<protein>
    <recommendedName>
        <fullName evidence="6">BspA family leucine-rich repeat surface protein</fullName>
    </recommendedName>
</protein>
<dbReference type="PANTHER" id="PTHR26391:SF18">
    <property type="entry name" value="PROTEIN KINASE RECEPTOR TIE-1, PUTATIVE-RELATED"/>
    <property type="match status" value="1"/>
</dbReference>
<dbReference type="Pfam" id="PF03382">
    <property type="entry name" value="DUF285"/>
    <property type="match status" value="7"/>
</dbReference>
<feature type="compositionally biased region" description="Polar residues" evidence="1">
    <location>
        <begin position="136"/>
        <end position="150"/>
    </location>
</feature>
<feature type="compositionally biased region" description="Low complexity" evidence="1">
    <location>
        <begin position="1"/>
        <end position="10"/>
    </location>
</feature>
<dbReference type="Pfam" id="PF00801">
    <property type="entry name" value="PKD"/>
    <property type="match status" value="1"/>
</dbReference>
<dbReference type="CDD" id="cd00063">
    <property type="entry name" value="FN3"/>
    <property type="match status" value="1"/>
</dbReference>
<dbReference type="InterPro" id="IPR026444">
    <property type="entry name" value="Secre_tail"/>
</dbReference>
<dbReference type="KEGG" id="srm:SRM_p61030"/>
<feature type="domain" description="Fibronectin type-III" evidence="3">
    <location>
        <begin position="1943"/>
        <end position="2048"/>
    </location>
</feature>
<evidence type="ECO:0000313" key="4">
    <source>
        <dbReference type="EMBL" id="CBH22786.1"/>
    </source>
</evidence>
<geneLocation type="plasmid" evidence="4 5">
    <name>pSR61</name>
</geneLocation>
<sequence length="2594" mass="276785">MAYAEAVGARRAGGAGETVEYGHPTSKGATENGKGKHGEENHLARATCYCFRNGKMNHISRLCALFAAAALLGTASSPAPTQAQDAPFITTWETTSPSESITIPTNGSDVTDYDFEIDWGDGTTETITGDDPDPSHTYSSSGTHTVKISTPNNGQAFPQIYLNNFDPSSGDNSTKLQSIDQWGSIQWENMGSAFEGAENMTYGATDEPDLSNVTNMGSMFQDATSFNGDIGSWDVSSVTDMSSMFSSADSFNQDIGPWDVSSVTDMEDMFRGATSFNGDIGPWDVSSVTNMRELFVGAESFNGDIGDWNVSNVRTMGSMFRGATSFNQDIGPWDVSSVENMSLMFERAKSFNQDIGPWDVSSVENMELMFEEATNFNGDIGSWDVSSVKNMRRMFGRRSASEPGAQSFNQDIGPWDVSSVENMSGMFEGAESFNQDLSQWDVSSVTNMGGMFDGADSFNRDIGSWDVSSVTNMRRMFYFAGSFNQDIGGWNVSSVTDMDDMFGGAESFNGDIGPWDVSSVENMSLMFERARSFNQDIGPWDVSNVTDMGGMFNDATNFNQDIGSWDVSSVTGMGSMFSGAESFNQDIGSWDVSRVENMIAMFNDATSFNRDIGSWDVSSVTSMRRMFLRASSFNQDLSSWDVTSVSDATTGLRGSFEDFLDYSGLSTKNYDALLIGWAELDLNDGLSFGAEGIQYTTEAEAARRSIVEKEGWTISDGGLVTDPFVTTWKTTSPSESITIPTEGEGVSSYDFEIDWGDGTTEQITGEDPDPSHTYEEAGTYTVKITVSGFDEAFPRILLTTSPAGVDEVSNAEKLRSIERWGPVQWENFERAFADASSLTYNATDAPNLAKVSSMSEMFIGATSFNGDIGGWDVSNVTNMQRMFLEATSFNQDIGSWDVSSVTNMGAMFVDAENFNGDIGSWDVSSVRDMSSMFANANSFNQDIGGWDVSSVEDMRNMFIGADSFNQDIGGWDVSSVTNMGGMFDGAESFNGDIGSWDVSSVTSMREMFSGAESFNQDISGWDVSNVKGMSRMFFRAYSFNQNIGQWDVSSVESGRSSGMESMFSLAGLSSSNYDRILIGWATRDLQGDVELGASGIKYCDSGPFRTHITKAFGWSIRADRQDRCPVSLAASQGQVVSSDGTFSFSDVAASLTFSEAAGSGLVTLARYFGPRRKVEGIPRENVSRYRLVAVGGGIKSFGSAEIQLAVSEFSGGIDQPGDVTVYRRPQPGSGSFDSLATSVDDNGTPDDISDDTLSVTVSDKSGEKGLGEFVLTSDNQIQIAPFTTIWDTENSGATAGYQIKIPGRGAAYRVVWEEVGNTSNTDTLTAMGAATVTFPSPGRYRVKISGNFTRIHFGGDAGGDRDKIVEVTQWGDIQWSTMEEAFEEASNFDISASDLPDLSGVASMRRMFSGATSLTASGSSISQWDVSSVTNMGGMFDGAESFNQDISGWDVSSVMDMYGMFREATSFNQDIGSWDVSSVKNMRRMFGRRSASEPGAQSFNQDIGQWDVSSVTDMSRMFDGADSFNQDIGQWDVSSVTDMSYMFFGAKSFDQDLGGWDVTSVNDSDPDSEDSFEGFLDGSGLSAENYDALLIGWAELDLTDGLSFGAEGVQYTVEAEAARRSIIKEEGWTITDGGRAGPDSPTELAAEAKGSSVSLSWTSSNSQAVKTYRVYRSTAPIDSSAGPGELAPLDSTEASVTTYSDTTGAAGTEYYYRVTAADSAANESSFSGQVRATPQDTEPPSAPTGLAAQADTTGQGRVSLRWSPPEAADLAGHRLYRSTASFTDTSGADRIATLTPTDSVHVDTTATVGETYHYRVAAVDTASNQSGLSGEAVATPEDKAPPPVPTGLTAEAGGRSVSLNWAAATEGGLAGYRLYRATSSFSDTTEAEPVTDTLVTGTSFTDTGLAAGSEYHYRVAAVDTAANQSGLSDEAVATPEDRAAPSPPPSLVAEAGEEAEAGGIALSWVASDSADVEKYLLHRDTAPIDSSAGPEGIAPLDSVGAGTTSYSDTTGAVGTEYYYRVTAVDAAANESGFSREATATPEDVTPPPVPTGLAATAGGRQVGLSWAPGTGGGLAGYRLYRSARGLPGTSGAPLSERLITGSTFTDTTAEVGTAYRYAVTSVDTAGNESGLSGVASAYLQPEAVEASVARTFGEASGPGDYRLVALPGAPDTSLAASVSGEAGAEWQAYREAGEELRRYQSSAEEDFAFQKGRGYWLTSRQEWTLEGRVKSASLQDSTTAIPLNTGGWTIVANPFGEAVPFSALNRANDGDLQALWPFGGAFSDTSRTFKSARQGQAYYLFSEDPGRDSLRVPHPALTDGSAAGSSGKRALQAASTKAASSKAASAKAAAPATIALSARPAGESEVGPGAASAVRVGIAGEREPGTLRAPPGGLEAVSLRVVRGGQKASGQGEEKRLLMADRRRAEGEGETFRLRLESQVEGPIRIQARGADSLGRRSAALIDRSEKTTYDLSRDGPIQITPGQERRRLEVAIGSESYVEGKREEAMPEEVRLTSYPNPAGRRATVEYALPEAREVTLQVYDVLGRRVATLEQGRKKAGRHTARLETGRLSSGVYFGRLEAGEQTRTQKITVVR</sequence>
<dbReference type="SMART" id="SM00060">
    <property type="entry name" value="FN3"/>
    <property type="match status" value="5"/>
</dbReference>
<dbReference type="CDD" id="cd00146">
    <property type="entry name" value="PKD"/>
    <property type="match status" value="2"/>
</dbReference>
<feature type="region of interest" description="Disordered" evidence="1">
    <location>
        <begin position="1224"/>
        <end position="1248"/>
    </location>
</feature>
<evidence type="ECO:0000313" key="5">
    <source>
        <dbReference type="Proteomes" id="UP000000933"/>
    </source>
</evidence>
<name>D5H4E6_SALRM</name>
<feature type="domain" description="Fibronectin type-III" evidence="3">
    <location>
        <begin position="1742"/>
        <end position="1839"/>
    </location>
</feature>
<organism evidence="4 5">
    <name type="scientific">Salinibacter ruber (strain M8)</name>
    <dbReference type="NCBI Taxonomy" id="761659"/>
    <lineage>
        <taxon>Bacteria</taxon>
        <taxon>Pseudomonadati</taxon>
        <taxon>Rhodothermota</taxon>
        <taxon>Rhodothermia</taxon>
        <taxon>Rhodothermales</taxon>
        <taxon>Salinibacteraceae</taxon>
        <taxon>Salinibacter</taxon>
    </lineage>
</organism>
<dbReference type="SUPFAM" id="SSF49299">
    <property type="entry name" value="PKD domain"/>
    <property type="match status" value="2"/>
</dbReference>
<dbReference type="PANTHER" id="PTHR26391">
    <property type="entry name" value="INACTIVE TYROSINE-PROTEIN KINASE 7"/>
    <property type="match status" value="1"/>
</dbReference>
<dbReference type="EMBL" id="FP565812">
    <property type="protein sequence ID" value="CBH22786.1"/>
    <property type="molecule type" value="Genomic_DNA"/>
</dbReference>
<evidence type="ECO:0008006" key="6">
    <source>
        <dbReference type="Google" id="ProtNLM"/>
    </source>
</evidence>
<dbReference type="InterPro" id="IPR035986">
    <property type="entry name" value="PKD_dom_sf"/>
</dbReference>
<dbReference type="InterPro" id="IPR003961">
    <property type="entry name" value="FN3_dom"/>
</dbReference>
<dbReference type="SUPFAM" id="SSF49265">
    <property type="entry name" value="Fibronectin type III"/>
    <property type="match status" value="3"/>
</dbReference>
<evidence type="ECO:0000259" key="3">
    <source>
        <dbReference type="PROSITE" id="PS50853"/>
    </source>
</evidence>
<reference evidence="4 5" key="1">
    <citation type="journal article" date="2010" name="ISME J.">
        <title>Fine-scale evolution: genomic, phenotypic and ecological differentiation in two coexisting Salinibacter ruber strains.</title>
        <authorList>
            <person name="Pena A."/>
            <person name="Teeling H."/>
            <person name="Huerta-Cepas J."/>
            <person name="Santos F."/>
            <person name="Yarza P."/>
            <person name="Brito-Echeverria J."/>
            <person name="Lucio M."/>
            <person name="Schmitt-Kopplin P."/>
            <person name="Meseguer I."/>
            <person name="Schenowitz C."/>
            <person name="Dossat C."/>
            <person name="Barbe V."/>
            <person name="Dopazo J."/>
            <person name="Rossello-Mora R."/>
            <person name="Schuler M."/>
            <person name="Glockner F.O."/>
            <person name="Amann R."/>
            <person name="Gabaldon T."/>
            <person name="Anton J."/>
        </authorList>
    </citation>
    <scope>NUCLEOTIDE SEQUENCE [LARGE SCALE GENOMIC DNA]</scope>
    <source>
        <strain evidence="4 5">M8</strain>
        <plasmid evidence="5">pSR61</plasmid>
    </source>
</reference>
<gene>
    <name evidence="4" type="ORF">SRM_p61030</name>
</gene>
<dbReference type="Pfam" id="PF18962">
    <property type="entry name" value="Por_Secre_tail"/>
    <property type="match status" value="1"/>
</dbReference>
<feature type="domain" description="PKD" evidence="2">
    <location>
        <begin position="720"/>
        <end position="787"/>
    </location>
</feature>
<keyword evidence="4" id="KW-0614">Plasmid</keyword>
<feature type="compositionally biased region" description="Polar residues" evidence="1">
    <location>
        <begin position="1725"/>
        <end position="1738"/>
    </location>
</feature>
<dbReference type="Proteomes" id="UP000000933">
    <property type="component" value="Plasmid pSR61"/>
</dbReference>
<dbReference type="InterPro" id="IPR005046">
    <property type="entry name" value="DUF285"/>
</dbReference>
<feature type="region of interest" description="Disordered" evidence="1">
    <location>
        <begin position="2310"/>
        <end position="2329"/>
    </location>
</feature>
<dbReference type="Gene3D" id="2.60.40.4070">
    <property type="match status" value="1"/>
</dbReference>
<feature type="domain" description="Fibronectin type-III" evidence="3">
    <location>
        <begin position="1841"/>
        <end position="1938"/>
    </location>
</feature>
<dbReference type="NCBIfam" id="TIGR02167">
    <property type="entry name" value="Liste_lipo_26"/>
    <property type="match status" value="15"/>
</dbReference>
<proteinExistence type="predicted"/>
<dbReference type="InterPro" id="IPR013783">
    <property type="entry name" value="Ig-like_fold"/>
</dbReference>
<dbReference type="NCBIfam" id="TIGR04183">
    <property type="entry name" value="Por_Secre_tail"/>
    <property type="match status" value="1"/>
</dbReference>